<proteinExistence type="inferred from homology"/>
<protein>
    <recommendedName>
        <fullName evidence="4">Carbamate kinase</fullName>
    </recommendedName>
</protein>
<accession>A0A917ZX82</accession>
<dbReference type="Proteomes" id="UP000641932">
    <property type="component" value="Unassembled WGS sequence"/>
</dbReference>
<dbReference type="PANTHER" id="PTHR30409:SF1">
    <property type="entry name" value="CARBAMATE KINASE-RELATED"/>
    <property type="match status" value="1"/>
</dbReference>
<reference evidence="6" key="1">
    <citation type="journal article" date="2014" name="Int. J. Syst. Evol. Microbiol.">
        <title>Complete genome sequence of Corynebacterium casei LMG S-19264T (=DSM 44701T), isolated from a smear-ripened cheese.</title>
        <authorList>
            <consortium name="US DOE Joint Genome Institute (JGI-PGF)"/>
            <person name="Walter F."/>
            <person name="Albersmeier A."/>
            <person name="Kalinowski J."/>
            <person name="Ruckert C."/>
        </authorList>
    </citation>
    <scope>NUCLEOTIDE SEQUENCE</scope>
    <source>
        <strain evidence="6">CGMCC 4.7201</strain>
    </source>
</reference>
<dbReference type="InterPro" id="IPR003964">
    <property type="entry name" value="Carb_kinase"/>
</dbReference>
<keyword evidence="7" id="KW-1185">Reference proteome</keyword>
<dbReference type="AlphaFoldDB" id="A0A917ZX82"/>
<dbReference type="NCBIfam" id="NF009007">
    <property type="entry name" value="PRK12352.1"/>
    <property type="match status" value="1"/>
</dbReference>
<dbReference type="RefSeq" id="WP_189134646.1">
    <property type="nucleotide sequence ID" value="NZ_BMMS01000029.1"/>
</dbReference>
<evidence type="ECO:0000313" key="7">
    <source>
        <dbReference type="Proteomes" id="UP000641932"/>
    </source>
</evidence>
<dbReference type="SUPFAM" id="SSF53633">
    <property type="entry name" value="Carbamate kinase-like"/>
    <property type="match status" value="1"/>
</dbReference>
<evidence type="ECO:0000256" key="2">
    <source>
        <dbReference type="ARBA" id="ARBA00022679"/>
    </source>
</evidence>
<feature type="domain" description="Aspartate/glutamate/uridylate kinase" evidence="5">
    <location>
        <begin position="8"/>
        <end position="295"/>
    </location>
</feature>
<dbReference type="PRINTS" id="PR01469">
    <property type="entry name" value="CARBMTKINASE"/>
</dbReference>
<reference evidence="6" key="2">
    <citation type="submission" date="2020-09" db="EMBL/GenBank/DDBJ databases">
        <authorList>
            <person name="Sun Q."/>
            <person name="Zhou Y."/>
        </authorList>
    </citation>
    <scope>NUCLEOTIDE SEQUENCE</scope>
    <source>
        <strain evidence="6">CGMCC 4.7201</strain>
    </source>
</reference>
<keyword evidence="2 4" id="KW-0808">Transferase</keyword>
<dbReference type="Gene3D" id="3.40.1160.10">
    <property type="entry name" value="Acetylglutamate kinase-like"/>
    <property type="match status" value="1"/>
</dbReference>
<evidence type="ECO:0000256" key="3">
    <source>
        <dbReference type="ARBA" id="ARBA00022777"/>
    </source>
</evidence>
<dbReference type="PIRSF" id="PIRSF000723">
    <property type="entry name" value="Carbamate_kin"/>
    <property type="match status" value="1"/>
</dbReference>
<comment type="similarity">
    <text evidence="1 4">Belongs to the carbamate kinase family.</text>
</comment>
<dbReference type="GO" id="GO:0005829">
    <property type="term" value="C:cytosol"/>
    <property type="evidence" value="ECO:0007669"/>
    <property type="project" value="TreeGrafter"/>
</dbReference>
<gene>
    <name evidence="6" type="ORF">GCM10012280_56520</name>
</gene>
<dbReference type="CDD" id="cd04235">
    <property type="entry name" value="AAK_CK"/>
    <property type="match status" value="1"/>
</dbReference>
<organism evidence="6 7">
    <name type="scientific">Wenjunlia tyrosinilytica</name>
    <dbReference type="NCBI Taxonomy" id="1544741"/>
    <lineage>
        <taxon>Bacteria</taxon>
        <taxon>Bacillati</taxon>
        <taxon>Actinomycetota</taxon>
        <taxon>Actinomycetes</taxon>
        <taxon>Kitasatosporales</taxon>
        <taxon>Streptomycetaceae</taxon>
        <taxon>Wenjunlia</taxon>
    </lineage>
</organism>
<keyword evidence="3 4" id="KW-0418">Kinase</keyword>
<evidence type="ECO:0000256" key="4">
    <source>
        <dbReference type="PIRNR" id="PIRNR000723"/>
    </source>
</evidence>
<dbReference type="Pfam" id="PF00696">
    <property type="entry name" value="AA_kinase"/>
    <property type="match status" value="1"/>
</dbReference>
<dbReference type="GO" id="GO:0019546">
    <property type="term" value="P:L-arginine deiminase pathway"/>
    <property type="evidence" value="ECO:0007669"/>
    <property type="project" value="TreeGrafter"/>
</dbReference>
<comment type="caution">
    <text evidence="6">The sequence shown here is derived from an EMBL/GenBank/DDBJ whole genome shotgun (WGS) entry which is preliminary data.</text>
</comment>
<evidence type="ECO:0000256" key="1">
    <source>
        <dbReference type="ARBA" id="ARBA00011066"/>
    </source>
</evidence>
<dbReference type="InterPro" id="IPR001048">
    <property type="entry name" value="Asp/Glu/Uridylate_kinase"/>
</dbReference>
<name>A0A917ZX82_9ACTN</name>
<sequence>MATPQRRRVLVALGGNAMTGPDGSATPAAQRAAVALAAECVADVVASGAEVVVSHGNGPQVGNLLVKNELTADVVPAVPLDWCVAQTQGTLGFTVVSALESAMRRRGLSVPAAAVVTRTLVDPDDPAFQRPTKPVGRYLPREEALRHVESGQHWEDRGAPGWRRVVPSPQPLAVLDAEAVRTLLAAGFVTVAAGGGGVPVARDGDNGEHGVEAVLDKDLTAALLAEAVGADMLVIATDVSHALLDFGTPDQRPIGRVSPQELRGYADDGQFAGGSMGPKVEAALRFAEGGGRAVITSLDRIAQAVTGTVGTVVEQARAAAHH</sequence>
<dbReference type="EMBL" id="BMMS01000029">
    <property type="protein sequence ID" value="GGO96617.1"/>
    <property type="molecule type" value="Genomic_DNA"/>
</dbReference>
<dbReference type="GO" id="GO:0008804">
    <property type="term" value="F:carbamate kinase activity"/>
    <property type="evidence" value="ECO:0007669"/>
    <property type="project" value="InterPro"/>
</dbReference>
<dbReference type="PANTHER" id="PTHR30409">
    <property type="entry name" value="CARBAMATE KINASE"/>
    <property type="match status" value="1"/>
</dbReference>
<dbReference type="InterPro" id="IPR036393">
    <property type="entry name" value="AceGlu_kinase-like_sf"/>
</dbReference>
<evidence type="ECO:0000313" key="6">
    <source>
        <dbReference type="EMBL" id="GGO96617.1"/>
    </source>
</evidence>
<evidence type="ECO:0000259" key="5">
    <source>
        <dbReference type="Pfam" id="PF00696"/>
    </source>
</evidence>